<organism evidence="1 2">
    <name type="scientific">Psilocybe cubensis</name>
    <name type="common">Psychedelic mushroom</name>
    <name type="synonym">Stropharia cubensis</name>
    <dbReference type="NCBI Taxonomy" id="181762"/>
    <lineage>
        <taxon>Eukaryota</taxon>
        <taxon>Fungi</taxon>
        <taxon>Dikarya</taxon>
        <taxon>Basidiomycota</taxon>
        <taxon>Agaricomycotina</taxon>
        <taxon>Agaricomycetes</taxon>
        <taxon>Agaricomycetidae</taxon>
        <taxon>Agaricales</taxon>
        <taxon>Agaricineae</taxon>
        <taxon>Strophariaceae</taxon>
        <taxon>Psilocybe</taxon>
    </lineage>
</organism>
<proteinExistence type="predicted"/>
<comment type="caution">
    <text evidence="1">The sequence shown here is derived from an EMBL/GenBank/DDBJ whole genome shotgun (WGS) entry which is preliminary data.</text>
</comment>
<sequence>MTLCLGLLVSASPIRLNQRHDATGYKRRQWYVIHGLYTASQPELYGTKIVLSHGAMGRRPTAHVRQMAARDFKCGRSEWTIQRRFNDVIQRRFWLSEAWEDAEAHLNL</sequence>
<protein>
    <submittedName>
        <fullName evidence="1">Uncharacterized protein</fullName>
    </submittedName>
</protein>
<name>A0ACB8GT92_PSICU</name>
<dbReference type="Proteomes" id="UP000664032">
    <property type="component" value="Unassembled WGS sequence"/>
</dbReference>
<evidence type="ECO:0000313" key="1">
    <source>
        <dbReference type="EMBL" id="KAH9478945.1"/>
    </source>
</evidence>
<dbReference type="EMBL" id="JAFIQS020000008">
    <property type="protein sequence ID" value="KAH9478945.1"/>
    <property type="molecule type" value="Genomic_DNA"/>
</dbReference>
<accession>A0ACB8GT92</accession>
<evidence type="ECO:0000313" key="2">
    <source>
        <dbReference type="Proteomes" id="UP000664032"/>
    </source>
</evidence>
<gene>
    <name evidence="1" type="ORF">JR316_0009408</name>
</gene>
<reference evidence="1" key="1">
    <citation type="submission" date="2021-10" db="EMBL/GenBank/DDBJ databases">
        <title>Psilocybe cubensis genome.</title>
        <authorList>
            <person name="Mckernan K.J."/>
            <person name="Crawford S."/>
            <person name="Trippe A."/>
            <person name="Kane L.T."/>
            <person name="Mclaughlin S."/>
        </authorList>
    </citation>
    <scope>NUCLEOTIDE SEQUENCE</scope>
    <source>
        <strain evidence="1">MGC-MH-2018</strain>
    </source>
</reference>
<keyword evidence="2" id="KW-1185">Reference proteome</keyword>